<keyword evidence="2" id="KW-1185">Reference proteome</keyword>
<reference evidence="1 2" key="1">
    <citation type="submission" date="2016-10" db="EMBL/GenBank/DDBJ databases">
        <authorList>
            <person name="de Groot N.N."/>
        </authorList>
    </citation>
    <scope>NUCLEOTIDE SEQUENCE [LARGE SCALE GENOMIC DNA]</scope>
    <source>
        <strain evidence="1 2">JCM 19513</strain>
    </source>
</reference>
<dbReference type="AlphaFoldDB" id="A0A1H7MK70"/>
<evidence type="ECO:0000313" key="1">
    <source>
        <dbReference type="EMBL" id="SEL11653.1"/>
    </source>
</evidence>
<organism evidence="1 2">
    <name type="scientific">Atopomonas hussainii</name>
    <dbReference type="NCBI Taxonomy" id="1429083"/>
    <lineage>
        <taxon>Bacteria</taxon>
        <taxon>Pseudomonadati</taxon>
        <taxon>Pseudomonadota</taxon>
        <taxon>Gammaproteobacteria</taxon>
        <taxon>Pseudomonadales</taxon>
        <taxon>Pseudomonadaceae</taxon>
        <taxon>Atopomonas</taxon>
    </lineage>
</organism>
<protein>
    <submittedName>
        <fullName evidence="1">Uncharacterized protein</fullName>
    </submittedName>
</protein>
<name>A0A1H7MK70_9GAMM</name>
<gene>
    <name evidence="1" type="ORF">SAMN05216214_108103</name>
</gene>
<evidence type="ECO:0000313" key="2">
    <source>
        <dbReference type="Proteomes" id="UP000185766"/>
    </source>
</evidence>
<sequence>MTTKVPLIGFDRYVDIEWCRSAFDAAATQQSIEIVRDQVATMLPGVESQRKTLDILKRLSTKPFEHMSDFINRGIDIYKRLGQGVVLPLVWGASIASYPFFGKTSETAGRLLALQGDFSIKELQRRMAEQYGDRSGVERAVARVLQSQESWLALTRDETAKRILKLQPVVIDDDELTAWAIEAAVRYAGKPVSVPSLQSLPALFPFNLTQPLAYAVSNSPNLILRSEGPNNQFVALRDQP</sequence>
<accession>A0A1H7MK70</accession>
<proteinExistence type="predicted"/>
<dbReference type="RefSeq" id="WP_074867521.1">
    <property type="nucleotide sequence ID" value="NZ_FOAS01000008.1"/>
</dbReference>
<dbReference type="EMBL" id="FOAS01000008">
    <property type="protein sequence ID" value="SEL11653.1"/>
    <property type="molecule type" value="Genomic_DNA"/>
</dbReference>
<dbReference type="Proteomes" id="UP000185766">
    <property type="component" value="Unassembled WGS sequence"/>
</dbReference>